<dbReference type="AlphaFoldDB" id="A0A101SU53"/>
<gene>
    <name evidence="1" type="ORF">AQJ64_27160</name>
</gene>
<dbReference type="RefSeq" id="WP_055633777.1">
    <property type="nucleotide sequence ID" value="NZ_JBIRRP010000009.1"/>
</dbReference>
<dbReference type="InterPro" id="IPR036890">
    <property type="entry name" value="HATPase_C_sf"/>
</dbReference>
<organism evidence="1 2">
    <name type="scientific">Streptomyces griseoruber</name>
    <dbReference type="NCBI Taxonomy" id="1943"/>
    <lineage>
        <taxon>Bacteria</taxon>
        <taxon>Bacillati</taxon>
        <taxon>Actinomycetota</taxon>
        <taxon>Actinomycetes</taxon>
        <taxon>Kitasatosporales</taxon>
        <taxon>Streptomycetaceae</taxon>
        <taxon>Streptomyces</taxon>
    </lineage>
</organism>
<dbReference type="STRING" id="1943.AQJ64_27160"/>
<dbReference type="Gene3D" id="3.30.565.10">
    <property type="entry name" value="Histidine kinase-like ATPase, C-terminal domain"/>
    <property type="match status" value="1"/>
</dbReference>
<dbReference type="Proteomes" id="UP000052982">
    <property type="component" value="Unassembled WGS sequence"/>
</dbReference>
<dbReference type="EMBL" id="LMWW01000045">
    <property type="protein sequence ID" value="KUN80091.1"/>
    <property type="molecule type" value="Genomic_DNA"/>
</dbReference>
<evidence type="ECO:0008006" key="3">
    <source>
        <dbReference type="Google" id="ProtNLM"/>
    </source>
</evidence>
<accession>A0A101SU53</accession>
<name>A0A101SU53_9ACTN</name>
<sequence>MHLDTTTCPSPTSAPLDAPFAPALPENLSYSFTLPAAPRSPGVARAATRTILRAHGLTDVTDAVVQVVSELTACACRLSATKEVYVSLRHRSGDLRVTVYDGHPRHDRARLGAICVLSRRVSLRVLDEVVRACHGDWGIGGEREAGGGTRMWAVLPRAGAARYLAGPSGPEELP</sequence>
<protein>
    <recommendedName>
        <fullName evidence="3">Histidine kinase/HSP90-like ATPase domain-containing protein</fullName>
    </recommendedName>
</protein>
<proteinExistence type="predicted"/>
<keyword evidence="2" id="KW-1185">Reference proteome</keyword>
<evidence type="ECO:0000313" key="2">
    <source>
        <dbReference type="Proteomes" id="UP000052982"/>
    </source>
</evidence>
<evidence type="ECO:0000313" key="1">
    <source>
        <dbReference type="EMBL" id="KUN80091.1"/>
    </source>
</evidence>
<reference evidence="1 2" key="1">
    <citation type="submission" date="2015-10" db="EMBL/GenBank/DDBJ databases">
        <title>Draft genome sequence of Streptomyces griseoruber DSM 40281, type strain for the species Streptomyces griseoruber.</title>
        <authorList>
            <person name="Ruckert C."/>
            <person name="Winkler A."/>
            <person name="Kalinowski J."/>
            <person name="Kampfer P."/>
            <person name="Glaeser S."/>
        </authorList>
    </citation>
    <scope>NUCLEOTIDE SEQUENCE [LARGE SCALE GENOMIC DNA]</scope>
    <source>
        <strain evidence="1 2">DSM 40281</strain>
    </source>
</reference>
<comment type="caution">
    <text evidence="1">The sequence shown here is derived from an EMBL/GenBank/DDBJ whole genome shotgun (WGS) entry which is preliminary data.</text>
</comment>